<dbReference type="Proteomes" id="UP000595362">
    <property type="component" value="Chromosome"/>
</dbReference>
<gene>
    <name evidence="1" type="ORF">HYS17_00125</name>
</gene>
<protein>
    <submittedName>
        <fullName evidence="1">DUF1150 family protein</fullName>
    </submittedName>
</protein>
<dbReference type="EMBL" id="CP066681">
    <property type="protein sequence ID" value="QQG36235.1"/>
    <property type="molecule type" value="Genomic_DNA"/>
</dbReference>
<organism evidence="1 2">
    <name type="scientific">Micavibrio aeruginosavorus</name>
    <dbReference type="NCBI Taxonomy" id="349221"/>
    <lineage>
        <taxon>Bacteria</taxon>
        <taxon>Pseudomonadati</taxon>
        <taxon>Bdellovibrionota</taxon>
        <taxon>Bdellovibrionia</taxon>
        <taxon>Bdellovibrionales</taxon>
        <taxon>Pseudobdellovibrionaceae</taxon>
        <taxon>Micavibrio</taxon>
    </lineage>
</organism>
<dbReference type="AlphaFoldDB" id="A0A7T5UHA9"/>
<sequence length="77" mass="8087">MSPSSPPVLPGVLRALSAQDFLAYGLAQIAYVRPIRVEGQVAWALHAADGTVLTIQNQAGVAAVLARQNDLDPVSLH</sequence>
<dbReference type="InterPro" id="IPR009531">
    <property type="entry name" value="DUF1150"/>
</dbReference>
<proteinExistence type="predicted"/>
<name>A0A7T5UHA9_9BACT</name>
<evidence type="ECO:0000313" key="1">
    <source>
        <dbReference type="EMBL" id="QQG36235.1"/>
    </source>
</evidence>
<dbReference type="Pfam" id="PF06620">
    <property type="entry name" value="DUF1150"/>
    <property type="match status" value="1"/>
</dbReference>
<reference evidence="1 2" key="1">
    <citation type="submission" date="2020-07" db="EMBL/GenBank/DDBJ databases">
        <title>Huge and variable diversity of episymbiotic CPR bacteria and DPANN archaea in groundwater ecosystems.</title>
        <authorList>
            <person name="He C.Y."/>
            <person name="Keren R."/>
            <person name="Whittaker M."/>
            <person name="Farag I.F."/>
            <person name="Doudna J."/>
            <person name="Cate J.H.D."/>
            <person name="Banfield J.F."/>
        </authorList>
    </citation>
    <scope>NUCLEOTIDE SEQUENCE [LARGE SCALE GENOMIC DNA]</scope>
    <source>
        <strain evidence="1">NC_groundwater_70_Ag_B-0.1um_54_66</strain>
    </source>
</reference>
<evidence type="ECO:0000313" key="2">
    <source>
        <dbReference type="Proteomes" id="UP000595362"/>
    </source>
</evidence>
<accession>A0A7T5UHA9</accession>